<dbReference type="EMBL" id="KL885504">
    <property type="protein sequence ID" value="KGL72981.1"/>
    <property type="molecule type" value="Genomic_DNA"/>
</dbReference>
<feature type="binding site" evidence="10">
    <location>
        <position position="186"/>
    </location>
    <ligand>
        <name>Zn(2+)</name>
        <dbReference type="ChEBI" id="CHEBI:29105"/>
        <label>1</label>
    </ligand>
</feature>
<feature type="domain" description="PDEase" evidence="11">
    <location>
        <begin position="37"/>
        <end position="267"/>
    </location>
</feature>
<keyword evidence="5" id="KW-0378">Hydrolase</keyword>
<dbReference type="InterPro" id="IPR003607">
    <property type="entry name" value="HD/PDEase_dom"/>
</dbReference>
<dbReference type="PANTHER" id="PTHR11347">
    <property type="entry name" value="CYCLIC NUCLEOTIDE PHOSPHODIESTERASE"/>
    <property type="match status" value="1"/>
</dbReference>
<dbReference type="InterPro" id="IPR013706">
    <property type="entry name" value="PDE1_N"/>
</dbReference>
<feature type="binding site" evidence="10">
    <location>
        <position position="187"/>
    </location>
    <ligand>
        <name>Zn(2+)</name>
        <dbReference type="ChEBI" id="CHEBI:29105"/>
        <label>1</label>
    </ligand>
</feature>
<protein>
    <recommendedName>
        <fullName evidence="2">3',5'-cyclic-nucleotide phosphodiesterase</fullName>
        <ecNumber evidence="2">3.1.4.17</ecNumber>
    </recommendedName>
</protein>
<dbReference type="EC" id="3.1.4.17" evidence="2"/>
<proteinExistence type="inferred from homology"/>
<evidence type="ECO:0000256" key="1">
    <source>
        <dbReference type="ARBA" id="ARBA00010664"/>
    </source>
</evidence>
<dbReference type="Gene3D" id="1.10.1300.10">
    <property type="entry name" value="3'5'-cyclic nucleotide phosphodiesterase, catalytic domain"/>
    <property type="match status" value="2"/>
</dbReference>
<feature type="binding site" evidence="10">
    <location>
        <position position="187"/>
    </location>
    <ligand>
        <name>Zn(2+)</name>
        <dbReference type="ChEBI" id="CHEBI:29105"/>
        <label>2</label>
    </ligand>
</feature>
<accession>A0A099YUI4</accession>
<evidence type="ECO:0000256" key="10">
    <source>
        <dbReference type="PIRSR" id="PIRSR623088-3"/>
    </source>
</evidence>
<evidence type="ECO:0000259" key="11">
    <source>
        <dbReference type="PROSITE" id="PS51845"/>
    </source>
</evidence>
<keyword evidence="13" id="KW-1185">Reference proteome</keyword>
<dbReference type="GO" id="GO:0046872">
    <property type="term" value="F:metal ion binding"/>
    <property type="evidence" value="ECO:0007669"/>
    <property type="project" value="UniProtKB-KW"/>
</dbReference>
<dbReference type="STRING" id="94827.A0A099YUI4"/>
<comment type="similarity">
    <text evidence="1">Belongs to the cyclic nucleotide phosphodiesterase family. PDE1 subfamily.</text>
</comment>
<dbReference type="Proteomes" id="UP000053641">
    <property type="component" value="Unassembled WGS sequence"/>
</dbReference>
<evidence type="ECO:0000256" key="4">
    <source>
        <dbReference type="ARBA" id="ARBA00022723"/>
    </source>
</evidence>
<dbReference type="PROSITE" id="PS00126">
    <property type="entry name" value="PDEASE_I_1"/>
    <property type="match status" value="1"/>
</dbReference>
<comment type="catalytic activity">
    <reaction evidence="8">
        <text>3',5'-cyclic GMP + H2O = GMP + H(+)</text>
        <dbReference type="Rhea" id="RHEA:16957"/>
        <dbReference type="ChEBI" id="CHEBI:15377"/>
        <dbReference type="ChEBI" id="CHEBI:15378"/>
        <dbReference type="ChEBI" id="CHEBI:57746"/>
        <dbReference type="ChEBI" id="CHEBI:58115"/>
    </reaction>
    <physiologicalReaction direction="left-to-right" evidence="8">
        <dbReference type="Rhea" id="RHEA:16958"/>
    </physiologicalReaction>
</comment>
<evidence type="ECO:0000256" key="8">
    <source>
        <dbReference type="ARBA" id="ARBA00033684"/>
    </source>
</evidence>
<dbReference type="SUPFAM" id="SSF109604">
    <property type="entry name" value="HD-domain/PDEase-like"/>
    <property type="match status" value="1"/>
</dbReference>
<reference evidence="12 13" key="1">
    <citation type="submission" date="2014-06" db="EMBL/GenBank/DDBJ databases">
        <title>Genome evolution of avian class.</title>
        <authorList>
            <person name="Zhang G."/>
            <person name="Li C."/>
        </authorList>
    </citation>
    <scope>NUCLEOTIDE SEQUENCE [LARGE SCALE GENOMIC DNA]</scope>
    <source>
        <strain evidence="12">BGI_N309</strain>
    </source>
</reference>
<comment type="catalytic activity">
    <reaction evidence="9">
        <text>a nucleoside 3',5'-cyclic phosphate + H2O = a nucleoside 5'-phosphate + H(+)</text>
        <dbReference type="Rhea" id="RHEA:14653"/>
        <dbReference type="ChEBI" id="CHEBI:15377"/>
        <dbReference type="ChEBI" id="CHEBI:15378"/>
        <dbReference type="ChEBI" id="CHEBI:57867"/>
        <dbReference type="ChEBI" id="CHEBI:58464"/>
        <dbReference type="EC" id="3.1.4.17"/>
    </reaction>
    <physiologicalReaction direction="left-to-right" evidence="9">
        <dbReference type="Rhea" id="RHEA:14654"/>
    </physiologicalReaction>
</comment>
<feature type="binding site" evidence="10">
    <location>
        <position position="150"/>
    </location>
    <ligand>
        <name>Zn(2+)</name>
        <dbReference type="ChEBI" id="CHEBI:29105"/>
        <label>1</label>
    </ligand>
</feature>
<dbReference type="InterPro" id="IPR023174">
    <property type="entry name" value="PDEase_CS"/>
</dbReference>
<dbReference type="InterPro" id="IPR002073">
    <property type="entry name" value="PDEase_catalytic_dom"/>
</dbReference>
<name>A0A099YUI4_TINGU</name>
<feature type="non-terminal residue" evidence="12">
    <location>
        <position position="373"/>
    </location>
</feature>
<dbReference type="CDD" id="cd00077">
    <property type="entry name" value="HDc"/>
    <property type="match status" value="1"/>
</dbReference>
<gene>
    <name evidence="12" type="ORF">N309_05453</name>
</gene>
<dbReference type="InterPro" id="IPR036971">
    <property type="entry name" value="PDEase_catalytic_dom_sf"/>
</dbReference>
<dbReference type="Pfam" id="PF00233">
    <property type="entry name" value="PDEase_I"/>
    <property type="match status" value="2"/>
</dbReference>
<dbReference type="AlphaFoldDB" id="A0A099YUI4"/>
<evidence type="ECO:0000256" key="9">
    <source>
        <dbReference type="ARBA" id="ARBA00033709"/>
    </source>
</evidence>
<comment type="catalytic activity">
    <reaction evidence="7">
        <text>3',5'-cyclic AMP + H2O = AMP + H(+)</text>
        <dbReference type="Rhea" id="RHEA:25277"/>
        <dbReference type="ChEBI" id="CHEBI:15377"/>
        <dbReference type="ChEBI" id="CHEBI:15378"/>
        <dbReference type="ChEBI" id="CHEBI:58165"/>
        <dbReference type="ChEBI" id="CHEBI:456215"/>
    </reaction>
    <physiologicalReaction direction="left-to-right" evidence="7">
        <dbReference type="Rhea" id="RHEA:25278"/>
    </physiologicalReaction>
</comment>
<organism evidence="12 13">
    <name type="scientific">Tinamus guttatus</name>
    <name type="common">White-throated tinamou</name>
    <dbReference type="NCBI Taxonomy" id="94827"/>
    <lineage>
        <taxon>Eukaryota</taxon>
        <taxon>Metazoa</taxon>
        <taxon>Chordata</taxon>
        <taxon>Craniata</taxon>
        <taxon>Vertebrata</taxon>
        <taxon>Euteleostomi</taxon>
        <taxon>Archelosauria</taxon>
        <taxon>Archosauria</taxon>
        <taxon>Dinosauria</taxon>
        <taxon>Saurischia</taxon>
        <taxon>Theropoda</taxon>
        <taxon>Coelurosauria</taxon>
        <taxon>Aves</taxon>
        <taxon>Palaeognathae</taxon>
        <taxon>Tinamiformes</taxon>
        <taxon>Tinamidae</taxon>
        <taxon>Tinamus</taxon>
    </lineage>
</organism>
<keyword evidence="4 10" id="KW-0479">Metal-binding</keyword>
<evidence type="ECO:0000313" key="12">
    <source>
        <dbReference type="EMBL" id="KGL72981.1"/>
    </source>
</evidence>
<evidence type="ECO:0000256" key="7">
    <source>
        <dbReference type="ARBA" id="ARBA00033675"/>
    </source>
</evidence>
<keyword evidence="6" id="KW-0114">cAMP</keyword>
<feature type="non-terminal residue" evidence="12">
    <location>
        <position position="1"/>
    </location>
</feature>
<dbReference type="GO" id="GO:0004114">
    <property type="term" value="F:3',5'-cyclic-nucleotide phosphodiesterase activity"/>
    <property type="evidence" value="ECO:0007669"/>
    <property type="project" value="UniProtKB-EC"/>
</dbReference>
<evidence type="ECO:0000256" key="6">
    <source>
        <dbReference type="ARBA" id="ARBA00023149"/>
    </source>
</evidence>
<dbReference type="PROSITE" id="PS51845">
    <property type="entry name" value="PDEASE_I_2"/>
    <property type="match status" value="2"/>
</dbReference>
<dbReference type="PRINTS" id="PR00387">
    <property type="entry name" value="PDIESTERASE1"/>
</dbReference>
<dbReference type="Pfam" id="PF08499">
    <property type="entry name" value="PDEase_I_N"/>
    <property type="match status" value="1"/>
</dbReference>
<evidence type="ECO:0000256" key="5">
    <source>
        <dbReference type="ARBA" id="ARBA00022801"/>
    </source>
</evidence>
<feature type="domain" description="PDEase" evidence="11">
    <location>
        <begin position="302"/>
        <end position="373"/>
    </location>
</feature>
<dbReference type="GO" id="GO:0007165">
    <property type="term" value="P:signal transduction"/>
    <property type="evidence" value="ECO:0007669"/>
    <property type="project" value="InterPro"/>
</dbReference>
<keyword evidence="3" id="KW-0140">cGMP</keyword>
<evidence type="ECO:0000256" key="2">
    <source>
        <dbReference type="ARBA" id="ARBA00012361"/>
    </source>
</evidence>
<evidence type="ECO:0000313" key="13">
    <source>
        <dbReference type="Proteomes" id="UP000053641"/>
    </source>
</evidence>
<sequence>LRYMVKQLETGEVNIEELKRNLEYTASLLEAVYIDETRDAVPSEVRDCLAATFTQQARAKGRRAEEKPKFRSIVHAVQAGIFVERMFRRTYTAVGPSYSASVLSCLKSLDLWCFDVFALNRVTEDHALKTIVFELFTRHNPNSAFRGNVHAADVTQTVHCFLLRTGMLHYLTEIEVLAIVFAAAIHDYEHTGTTNSFHIQTNVPLSPRSDCAILYNDRSVLENHHISAVFRMMQDDEMNIFVNLTKDEFAELRALGIEMGLGADMACARRAGECAWCCGRSPVAPWCPHAAPARAMGTVLPRQGDKEAELGLPFSPLCDRTSTLVAQSQIGFIDFIVEPTFSVLTDVAEKMVLPLVEDGAKAKGNPAGGQPAR</sequence>
<evidence type="ECO:0000256" key="3">
    <source>
        <dbReference type="ARBA" id="ARBA00022535"/>
    </source>
</evidence>
<dbReference type="InterPro" id="IPR023088">
    <property type="entry name" value="PDEase"/>
</dbReference>